<dbReference type="EMBL" id="SXFB01000001">
    <property type="protein sequence ID" value="NFV24667.1"/>
    <property type="molecule type" value="Genomic_DNA"/>
</dbReference>
<gene>
    <name evidence="1" type="ORF">FDG31_00525</name>
</gene>
<evidence type="ECO:0000313" key="2">
    <source>
        <dbReference type="Proteomes" id="UP000486903"/>
    </source>
</evidence>
<accession>A0A6B4JIX7</accession>
<reference evidence="1 2" key="1">
    <citation type="submission" date="2019-04" db="EMBL/GenBank/DDBJ databases">
        <title>Genome sequencing of Clostridium botulinum Groups I-IV and Clostridium butyricum.</title>
        <authorList>
            <person name="Brunt J."/>
            <person name="Van Vliet A.H.M."/>
            <person name="Stringer S.C."/>
            <person name="Carter A.T."/>
            <person name="Peck M.W."/>
        </authorList>
    </citation>
    <scope>NUCLEOTIDE SEQUENCE [LARGE SCALE GENOMIC DNA]</scope>
    <source>
        <strain evidence="1 2">BL81</strain>
    </source>
</reference>
<comment type="caution">
    <text evidence="1">The sequence shown here is derived from an EMBL/GenBank/DDBJ whole genome shotgun (WGS) entry which is preliminary data.</text>
</comment>
<dbReference type="Proteomes" id="UP000486903">
    <property type="component" value="Unassembled WGS sequence"/>
</dbReference>
<dbReference type="AlphaFoldDB" id="A0A6B4JIX7"/>
<evidence type="ECO:0000313" key="1">
    <source>
        <dbReference type="EMBL" id="NFV24667.1"/>
    </source>
</evidence>
<dbReference type="RefSeq" id="WP_003374171.1">
    <property type="nucleotide sequence ID" value="NZ_JACBBA010000001.1"/>
</dbReference>
<organism evidence="1 2">
    <name type="scientific">Clostridium botulinum</name>
    <dbReference type="NCBI Taxonomy" id="1491"/>
    <lineage>
        <taxon>Bacteria</taxon>
        <taxon>Bacillati</taxon>
        <taxon>Bacillota</taxon>
        <taxon>Clostridia</taxon>
        <taxon>Eubacteriales</taxon>
        <taxon>Clostridiaceae</taxon>
        <taxon>Clostridium</taxon>
    </lineage>
</organism>
<protein>
    <submittedName>
        <fullName evidence="1">Uncharacterized protein</fullName>
    </submittedName>
</protein>
<sequence length="108" mass="12549">MDIGDLLKQSLKDIGLPSYYLKRQSDTNECVVYTYIETPKLYGDNEEIASKYTVLLNVYCKNKIETNKKNVIRAMLKNGFKKKIILQTILEENELYNTAMQFTIALKN</sequence>
<proteinExistence type="predicted"/>
<name>A0A6B4JIX7_CLOBO</name>